<dbReference type="OrthoDB" id="1748181at2759"/>
<evidence type="ECO:0000313" key="2">
    <source>
        <dbReference type="RefSeq" id="XP_016476791.2"/>
    </source>
</evidence>
<dbReference type="KEGG" id="nta:107798328"/>
<dbReference type="PaxDb" id="4097-A0A1S4AJG5"/>
<reference evidence="1" key="1">
    <citation type="journal article" date="2014" name="Nat. Commun.">
        <title>The tobacco genome sequence and its comparison with those of tomato and potato.</title>
        <authorList>
            <person name="Sierro N."/>
            <person name="Battey J.N."/>
            <person name="Ouadi S."/>
            <person name="Bakaher N."/>
            <person name="Bovet L."/>
            <person name="Willig A."/>
            <person name="Goepfert S."/>
            <person name="Peitsch M.C."/>
            <person name="Ivanov N.V."/>
        </authorList>
    </citation>
    <scope>NUCLEOTIDE SEQUENCE [LARGE SCALE GENOMIC DNA]</scope>
</reference>
<protein>
    <submittedName>
        <fullName evidence="2">Uncharacterized protein LOC107798328</fullName>
    </submittedName>
</protein>
<dbReference type="InterPro" id="IPR036691">
    <property type="entry name" value="Endo/exonu/phosph_ase_sf"/>
</dbReference>
<name>A0A1S4AJG5_TOBAC</name>
<dbReference type="OMA" id="INSAWED"/>
<dbReference type="PANTHER" id="PTHR33710:SF23">
    <property type="entry name" value="NON-LTR RETROELEMENT REVERSE TRANSCRIPTASE"/>
    <property type="match status" value="1"/>
</dbReference>
<dbReference type="Proteomes" id="UP000790787">
    <property type="component" value="Chromosome 15"/>
</dbReference>
<gene>
    <name evidence="2" type="primary">LOC107798328</name>
</gene>
<keyword evidence="1" id="KW-1185">Reference proteome</keyword>
<evidence type="ECO:0000313" key="1">
    <source>
        <dbReference type="Proteomes" id="UP000790787"/>
    </source>
</evidence>
<dbReference type="Gene3D" id="3.60.10.10">
    <property type="entry name" value="Endonuclease/exonuclease/phosphatase"/>
    <property type="match status" value="1"/>
</dbReference>
<proteinExistence type="predicted"/>
<sequence>MMIKTLIWNITPVKTQQAFQRVINMQREHGFFIVGLMEPFQNFRHIQRYRRRLGMDAMMSNINGKFWLFFDIMIEWEVLLDTKQQVTIRVYHQDIGKHIMMIFVYAKCSSLKRLELWDKFYYLLSDMELPWVVGGDFNIIMHEDEKISVLLVYPPEYEDFAFCVNSCGLFDLGYKGIPFTWWNGRPNSESIFKRLDRIFVNLPFQNLFPNIEVEHLIRTSSDHAPLLICCGEEAMLFVKPFKFLNFWIKHETFKDVKLKWVKAALSQWSKLTYGDIFTQLAIREDIVRVKEMLFEDEPNIQNRIMLQKAQAELKKYHSIEEQYWKQNAGIKWFAEGVRNTRFFHNHVNGKRQRLQLKRIQNGDGVWLESQDLMADDAVDFFQRQFT</sequence>
<dbReference type="GeneID" id="107798328"/>
<accession>A0A1S4AJG5</accession>
<dbReference type="SUPFAM" id="SSF56219">
    <property type="entry name" value="DNase I-like"/>
    <property type="match status" value="1"/>
</dbReference>
<dbReference type="RefSeq" id="XP_016476791.1">
    <property type="nucleotide sequence ID" value="XM_016621305.1"/>
</dbReference>
<dbReference type="RefSeq" id="XP_016476791.2">
    <property type="nucleotide sequence ID" value="XM_016621305.2"/>
</dbReference>
<organism evidence="1 2">
    <name type="scientific">Nicotiana tabacum</name>
    <name type="common">Common tobacco</name>
    <dbReference type="NCBI Taxonomy" id="4097"/>
    <lineage>
        <taxon>Eukaryota</taxon>
        <taxon>Viridiplantae</taxon>
        <taxon>Streptophyta</taxon>
        <taxon>Embryophyta</taxon>
        <taxon>Tracheophyta</taxon>
        <taxon>Spermatophyta</taxon>
        <taxon>Magnoliopsida</taxon>
        <taxon>eudicotyledons</taxon>
        <taxon>Gunneridae</taxon>
        <taxon>Pentapetalae</taxon>
        <taxon>asterids</taxon>
        <taxon>lamiids</taxon>
        <taxon>Solanales</taxon>
        <taxon>Solanaceae</taxon>
        <taxon>Nicotianoideae</taxon>
        <taxon>Nicotianeae</taxon>
        <taxon>Nicotiana</taxon>
    </lineage>
</organism>
<dbReference type="AlphaFoldDB" id="A0A1S4AJG5"/>
<reference evidence="2" key="2">
    <citation type="submission" date="2025-08" db="UniProtKB">
        <authorList>
            <consortium name="RefSeq"/>
        </authorList>
    </citation>
    <scope>IDENTIFICATION</scope>
    <source>
        <tissue evidence="2">Leaf</tissue>
    </source>
</reference>
<dbReference type="PANTHER" id="PTHR33710">
    <property type="entry name" value="BNAC02G09200D PROTEIN"/>
    <property type="match status" value="1"/>
</dbReference>